<feature type="region of interest" description="Disordered" evidence="1">
    <location>
        <begin position="1"/>
        <end position="21"/>
    </location>
</feature>
<dbReference type="InterPro" id="IPR014710">
    <property type="entry name" value="RmlC-like_jellyroll"/>
</dbReference>
<dbReference type="InterPro" id="IPR018488">
    <property type="entry name" value="cNMP-bd_CS"/>
</dbReference>
<dbReference type="SMART" id="SM00100">
    <property type="entry name" value="cNMP"/>
    <property type="match status" value="1"/>
</dbReference>
<protein>
    <submittedName>
        <fullName evidence="5">Cyclic nucleotide-binding domain-containing protein</fullName>
    </submittedName>
</protein>
<dbReference type="PANTHER" id="PTHR24567:SF74">
    <property type="entry name" value="HTH-TYPE TRANSCRIPTIONAL REGULATOR ARCR"/>
    <property type="match status" value="1"/>
</dbReference>
<dbReference type="InterPro" id="IPR018490">
    <property type="entry name" value="cNMP-bd_dom_sf"/>
</dbReference>
<accession>A0ABW2XHR7</accession>
<dbReference type="InterPro" id="IPR050397">
    <property type="entry name" value="Env_Response_Regulators"/>
</dbReference>
<dbReference type="RefSeq" id="WP_131759994.1">
    <property type="nucleotide sequence ID" value="NZ_CAACUY010000098.1"/>
</dbReference>
<dbReference type="InterPro" id="IPR001054">
    <property type="entry name" value="A/G_cyclase"/>
</dbReference>
<dbReference type="InterPro" id="IPR029787">
    <property type="entry name" value="Nucleotide_cyclase"/>
</dbReference>
<dbReference type="Gene3D" id="2.60.120.10">
    <property type="entry name" value="Jelly Rolls"/>
    <property type="match status" value="1"/>
</dbReference>
<evidence type="ECO:0000256" key="2">
    <source>
        <dbReference type="SAM" id="Phobius"/>
    </source>
</evidence>
<dbReference type="EMBL" id="JBHTGP010000006">
    <property type="protein sequence ID" value="MFD0685390.1"/>
    <property type="molecule type" value="Genomic_DNA"/>
</dbReference>
<dbReference type="Pfam" id="PF00027">
    <property type="entry name" value="cNMP_binding"/>
    <property type="match status" value="1"/>
</dbReference>
<feature type="region of interest" description="Disordered" evidence="1">
    <location>
        <begin position="517"/>
        <end position="565"/>
    </location>
</feature>
<evidence type="ECO:0000259" key="4">
    <source>
        <dbReference type="PROSITE" id="PS50125"/>
    </source>
</evidence>
<comment type="caution">
    <text evidence="5">The sequence shown here is derived from an EMBL/GenBank/DDBJ whole genome shotgun (WGS) entry which is preliminary data.</text>
</comment>
<evidence type="ECO:0000313" key="5">
    <source>
        <dbReference type="EMBL" id="MFD0685390.1"/>
    </source>
</evidence>
<dbReference type="Proteomes" id="UP001597063">
    <property type="component" value="Unassembled WGS sequence"/>
</dbReference>
<dbReference type="PROSITE" id="PS50042">
    <property type="entry name" value="CNMP_BINDING_3"/>
    <property type="match status" value="1"/>
</dbReference>
<keyword evidence="2" id="KW-0472">Membrane</keyword>
<dbReference type="CDD" id="cd00038">
    <property type="entry name" value="CAP_ED"/>
    <property type="match status" value="1"/>
</dbReference>
<dbReference type="SUPFAM" id="SSF51206">
    <property type="entry name" value="cAMP-binding domain-like"/>
    <property type="match status" value="1"/>
</dbReference>
<evidence type="ECO:0000259" key="3">
    <source>
        <dbReference type="PROSITE" id="PS50042"/>
    </source>
</evidence>
<sequence>MSPRSIRSGRRSGEAARDRTAARARPLRRSVRTVVLAVIVAALVVLDRGLVVLAFAGLAVLLAALVVVAMTLRVRYLPVLGLTLTLVMLVTRNKGLVRNVGDLREVTDTATAALGALHRGAVPLPAAEPAPVKVASGAGAGAEVAGNRSAAVAGLGAAAVRNGPSDTPRSRFWDRLSPAEQEILMALAHREDFPAGAVLFREHQPADRVVLIEAGTVKVSVDAGGTDRQIALRGPGDLIGERAVLLVQERSATAVALTAVRARVASADEFNAFLDEHPRVVAVLERQFYDRLTHDAVAPAESPSRTHATAPGPAVPPTSAPGRAAGAAFRGEIHPILFADVIGFSGDHRTDGDRLRVRRALYAVLREAFGRSGIPWDDVYREDRGDGALIVLSADVPARLVLAPLAAHIATGLRLHNQRSPGAERIRLRLALDVGPVTSDEHGVAGSAVIHAARLLDAAEFKERMAATPAVVGLAVSAYVYDRIVRQGANQVDPAHYRRIDVEVKETRAPAWVVLAGDPGPGEQRGRCDGPARSGARSGDGARTVRAVRPHRRTPDGAAAGPRRG</sequence>
<name>A0ABW2XHR7_9ACTN</name>
<feature type="transmembrane region" description="Helical" evidence="2">
    <location>
        <begin position="29"/>
        <end position="46"/>
    </location>
</feature>
<feature type="compositionally biased region" description="Basic and acidic residues" evidence="1">
    <location>
        <begin position="11"/>
        <end position="21"/>
    </location>
</feature>
<feature type="region of interest" description="Disordered" evidence="1">
    <location>
        <begin position="299"/>
        <end position="323"/>
    </location>
</feature>
<dbReference type="PROSITE" id="PS50125">
    <property type="entry name" value="GUANYLATE_CYCLASE_2"/>
    <property type="match status" value="1"/>
</dbReference>
<keyword evidence="2" id="KW-1133">Transmembrane helix</keyword>
<dbReference type="Gene3D" id="3.30.70.1230">
    <property type="entry name" value="Nucleotide cyclase"/>
    <property type="match status" value="1"/>
</dbReference>
<keyword evidence="2" id="KW-0812">Transmembrane</keyword>
<reference evidence="6" key="1">
    <citation type="journal article" date="2019" name="Int. J. Syst. Evol. Microbiol.">
        <title>The Global Catalogue of Microorganisms (GCM) 10K type strain sequencing project: providing services to taxonomists for standard genome sequencing and annotation.</title>
        <authorList>
            <consortium name="The Broad Institute Genomics Platform"/>
            <consortium name="The Broad Institute Genome Sequencing Center for Infectious Disease"/>
            <person name="Wu L."/>
            <person name="Ma J."/>
        </authorList>
    </citation>
    <scope>NUCLEOTIDE SEQUENCE [LARGE SCALE GENOMIC DNA]</scope>
    <source>
        <strain evidence="6">JCM 9371</strain>
    </source>
</reference>
<dbReference type="PROSITE" id="PS00889">
    <property type="entry name" value="CNMP_BINDING_2"/>
    <property type="match status" value="1"/>
</dbReference>
<dbReference type="PANTHER" id="PTHR24567">
    <property type="entry name" value="CRP FAMILY TRANSCRIPTIONAL REGULATORY PROTEIN"/>
    <property type="match status" value="1"/>
</dbReference>
<feature type="domain" description="Cyclic nucleotide-binding" evidence="3">
    <location>
        <begin position="172"/>
        <end position="291"/>
    </location>
</feature>
<feature type="domain" description="Guanylate cyclase" evidence="4">
    <location>
        <begin position="335"/>
        <end position="456"/>
    </location>
</feature>
<dbReference type="InterPro" id="IPR000595">
    <property type="entry name" value="cNMP-bd_dom"/>
</dbReference>
<evidence type="ECO:0000313" key="6">
    <source>
        <dbReference type="Proteomes" id="UP001597063"/>
    </source>
</evidence>
<dbReference type="SUPFAM" id="SSF55073">
    <property type="entry name" value="Nucleotide cyclase"/>
    <property type="match status" value="1"/>
</dbReference>
<gene>
    <name evidence="5" type="ORF">ACFQZM_12845</name>
</gene>
<keyword evidence="6" id="KW-1185">Reference proteome</keyword>
<organism evidence="5 6">
    <name type="scientific">Actinomadura fibrosa</name>
    <dbReference type="NCBI Taxonomy" id="111802"/>
    <lineage>
        <taxon>Bacteria</taxon>
        <taxon>Bacillati</taxon>
        <taxon>Actinomycetota</taxon>
        <taxon>Actinomycetes</taxon>
        <taxon>Streptosporangiales</taxon>
        <taxon>Thermomonosporaceae</taxon>
        <taxon>Actinomadura</taxon>
    </lineage>
</organism>
<evidence type="ECO:0000256" key="1">
    <source>
        <dbReference type="SAM" id="MobiDB-lite"/>
    </source>
</evidence>
<feature type="transmembrane region" description="Helical" evidence="2">
    <location>
        <begin position="52"/>
        <end position="72"/>
    </location>
</feature>
<proteinExistence type="predicted"/>